<proteinExistence type="predicted"/>
<dbReference type="NCBIfam" id="TIGR01509">
    <property type="entry name" value="HAD-SF-IA-v3"/>
    <property type="match status" value="1"/>
</dbReference>
<dbReference type="InterPro" id="IPR036412">
    <property type="entry name" value="HAD-like_sf"/>
</dbReference>
<dbReference type="InterPro" id="IPR006439">
    <property type="entry name" value="HAD-SF_hydro_IA"/>
</dbReference>
<dbReference type="CDD" id="cd02603">
    <property type="entry name" value="HAD_sEH-N_like"/>
    <property type="match status" value="1"/>
</dbReference>
<dbReference type="PANTHER" id="PTHR43611">
    <property type="entry name" value="ALPHA-D-GLUCOSE 1-PHOSPHATE PHOSPHATASE"/>
    <property type="match status" value="1"/>
</dbReference>
<dbReference type="KEGG" id="mcau:MIT9_P0764"/>
<dbReference type="Gene3D" id="3.40.50.1000">
    <property type="entry name" value="HAD superfamily/HAD-like"/>
    <property type="match status" value="1"/>
</dbReference>
<sequence>MSRNDNLDGIKAVLFDFGGVIAEEGFRDGLRALARQQGLDEQSIFEAGMDAVYDSGWVTGRGTEADFWRLMAEWTGLKGDPVSLRAVILERFRVRLSMLALVDRLRRAGYVVGLLSDQTEWLDELDRRYRIYDHFDRLYVSYRLGKGKRDPSLFDDIARDLNLAPEEILFIDDSPGNVERARRRGWRALLFQDEADLRRRLREMGIPLP</sequence>
<accession>A0AAU9C728</accession>
<keyword evidence="1" id="KW-0378">Hydrolase</keyword>
<dbReference type="PRINTS" id="PR00413">
    <property type="entry name" value="HADHALOGNASE"/>
</dbReference>
<dbReference type="RefSeq" id="WP_317706121.1">
    <property type="nucleotide sequence ID" value="NZ_AP024714.1"/>
</dbReference>
<dbReference type="Proteomes" id="UP001321825">
    <property type="component" value="Chromosome"/>
</dbReference>
<dbReference type="SFLD" id="SFLDS00003">
    <property type="entry name" value="Haloacid_Dehalogenase"/>
    <property type="match status" value="1"/>
</dbReference>
<keyword evidence="2" id="KW-1185">Reference proteome</keyword>
<protein>
    <submittedName>
        <fullName evidence="1">Hydrolase of the HAD superfamily</fullName>
    </submittedName>
</protein>
<reference evidence="2" key="1">
    <citation type="journal article" date="2024" name="Int. J. Syst. Evol. Microbiol.">
        <title>Methylomarinovum tepidoasis sp. nov., a moderately thermophilic methanotroph of the family Methylothermaceae isolated from a deep-sea hydrothermal field.</title>
        <authorList>
            <person name="Hirayama H."/>
            <person name="Takaki Y."/>
            <person name="Abe M."/>
            <person name="Miyazaki M."/>
            <person name="Uematsu K."/>
            <person name="Matsui Y."/>
            <person name="Takai K."/>
        </authorList>
    </citation>
    <scope>NUCLEOTIDE SEQUENCE [LARGE SCALE GENOMIC DNA]</scope>
    <source>
        <strain evidence="2">IT-9</strain>
    </source>
</reference>
<organism evidence="1 2">
    <name type="scientific">Methylomarinovum caldicuralii</name>
    <dbReference type="NCBI Taxonomy" id="438856"/>
    <lineage>
        <taxon>Bacteria</taxon>
        <taxon>Pseudomonadati</taxon>
        <taxon>Pseudomonadota</taxon>
        <taxon>Gammaproteobacteria</taxon>
        <taxon>Methylococcales</taxon>
        <taxon>Methylothermaceae</taxon>
        <taxon>Methylomarinovum</taxon>
    </lineage>
</organism>
<dbReference type="SFLD" id="SFLDG01129">
    <property type="entry name" value="C1.5:_HAD__Beta-PGM__Phosphata"/>
    <property type="match status" value="1"/>
</dbReference>
<dbReference type="SUPFAM" id="SSF56784">
    <property type="entry name" value="HAD-like"/>
    <property type="match status" value="1"/>
</dbReference>
<dbReference type="Pfam" id="PF00702">
    <property type="entry name" value="Hydrolase"/>
    <property type="match status" value="1"/>
</dbReference>
<dbReference type="AlphaFoldDB" id="A0AAU9C728"/>
<dbReference type="EMBL" id="AP024714">
    <property type="protein sequence ID" value="BCX81186.1"/>
    <property type="molecule type" value="Genomic_DNA"/>
</dbReference>
<evidence type="ECO:0000313" key="2">
    <source>
        <dbReference type="Proteomes" id="UP001321825"/>
    </source>
</evidence>
<name>A0AAU9C728_9GAMM</name>
<dbReference type="PANTHER" id="PTHR43611:SF3">
    <property type="entry name" value="FLAVIN MONONUCLEOTIDE HYDROLASE 1, CHLOROPLATIC"/>
    <property type="match status" value="1"/>
</dbReference>
<evidence type="ECO:0000313" key="1">
    <source>
        <dbReference type="EMBL" id="BCX81186.1"/>
    </source>
</evidence>
<dbReference type="InterPro" id="IPR023214">
    <property type="entry name" value="HAD_sf"/>
</dbReference>
<dbReference type="GO" id="GO:0016787">
    <property type="term" value="F:hydrolase activity"/>
    <property type="evidence" value="ECO:0007669"/>
    <property type="project" value="UniProtKB-KW"/>
</dbReference>
<gene>
    <name evidence="1" type="ORF">MIT9_P0764</name>
</gene>